<evidence type="ECO:0000313" key="1">
    <source>
        <dbReference type="EMBL" id="JAH35389.1"/>
    </source>
</evidence>
<reference evidence="1" key="2">
    <citation type="journal article" date="2015" name="Fish Shellfish Immunol.">
        <title>Early steps in the European eel (Anguilla anguilla)-Vibrio vulnificus interaction in the gills: Role of the RtxA13 toxin.</title>
        <authorList>
            <person name="Callol A."/>
            <person name="Pajuelo D."/>
            <person name="Ebbesson L."/>
            <person name="Teles M."/>
            <person name="MacKenzie S."/>
            <person name="Amaro C."/>
        </authorList>
    </citation>
    <scope>NUCLEOTIDE SEQUENCE</scope>
</reference>
<organism evidence="1">
    <name type="scientific">Anguilla anguilla</name>
    <name type="common">European freshwater eel</name>
    <name type="synonym">Muraena anguilla</name>
    <dbReference type="NCBI Taxonomy" id="7936"/>
    <lineage>
        <taxon>Eukaryota</taxon>
        <taxon>Metazoa</taxon>
        <taxon>Chordata</taxon>
        <taxon>Craniata</taxon>
        <taxon>Vertebrata</taxon>
        <taxon>Euteleostomi</taxon>
        <taxon>Actinopterygii</taxon>
        <taxon>Neopterygii</taxon>
        <taxon>Teleostei</taxon>
        <taxon>Anguilliformes</taxon>
        <taxon>Anguillidae</taxon>
        <taxon>Anguilla</taxon>
    </lineage>
</organism>
<reference evidence="1" key="1">
    <citation type="submission" date="2014-11" db="EMBL/GenBank/DDBJ databases">
        <authorList>
            <person name="Amaro Gonzalez C."/>
        </authorList>
    </citation>
    <scope>NUCLEOTIDE SEQUENCE</scope>
</reference>
<accession>A0A0E9S1V1</accession>
<proteinExistence type="predicted"/>
<protein>
    <submittedName>
        <fullName evidence="1">Uncharacterized protein</fullName>
    </submittedName>
</protein>
<name>A0A0E9S1V1_ANGAN</name>
<dbReference type="AlphaFoldDB" id="A0A0E9S1V1"/>
<sequence length="20" mass="2336">MTLVFSFFPGVCNFLKSNRQ</sequence>
<dbReference type="EMBL" id="GBXM01073188">
    <property type="protein sequence ID" value="JAH35389.1"/>
    <property type="molecule type" value="Transcribed_RNA"/>
</dbReference>